<sequence length="54" mass="5720">MTLTVDARLIEIAQCLAATASQCKESGMPKLAETFAKAAADLLAQSIKNTETLH</sequence>
<protein>
    <recommendedName>
        <fullName evidence="3">DUF3077 domain-containing protein</fullName>
    </recommendedName>
</protein>
<comment type="caution">
    <text evidence="1">The sequence shown here is derived from an EMBL/GenBank/DDBJ whole genome shotgun (WGS) entry which is preliminary data.</text>
</comment>
<gene>
    <name evidence="1" type="ORF">KVG88_06395</name>
</gene>
<reference evidence="1" key="1">
    <citation type="submission" date="2021-06" db="EMBL/GenBank/DDBJ databases">
        <title>Updating the genus Pseudomonas: Description of 43 new species and partition of the Pseudomonas putida group.</title>
        <authorList>
            <person name="Girard L."/>
            <person name="Lood C."/>
            <person name="Vandamme P."/>
            <person name="Rokni-Zadeh H."/>
            <person name="Van Noort V."/>
            <person name="Hofte M."/>
            <person name="Lavigne R."/>
            <person name="De Mot R."/>
        </authorList>
    </citation>
    <scope>NUCLEOTIDE SEQUENCE</scope>
    <source>
        <strain evidence="1">SWRI74</strain>
    </source>
</reference>
<dbReference type="RefSeq" id="WP_217870783.1">
    <property type="nucleotide sequence ID" value="NZ_JAHSTU010000001.1"/>
</dbReference>
<keyword evidence="2" id="KW-1185">Reference proteome</keyword>
<evidence type="ECO:0008006" key="3">
    <source>
        <dbReference type="Google" id="ProtNLM"/>
    </source>
</evidence>
<accession>A0ABS6QMG0</accession>
<dbReference type="EMBL" id="JAHSTU010000001">
    <property type="protein sequence ID" value="MBV4519687.1"/>
    <property type="molecule type" value="Genomic_DNA"/>
</dbReference>
<proteinExistence type="predicted"/>
<organism evidence="1 2">
    <name type="scientific">Pseudomonas azerbaijanoccidentalis</name>
    <dbReference type="NCBI Taxonomy" id="2842347"/>
    <lineage>
        <taxon>Bacteria</taxon>
        <taxon>Pseudomonadati</taxon>
        <taxon>Pseudomonadota</taxon>
        <taxon>Gammaproteobacteria</taxon>
        <taxon>Pseudomonadales</taxon>
        <taxon>Pseudomonadaceae</taxon>
        <taxon>Pseudomonas</taxon>
    </lineage>
</organism>
<name>A0ABS6QMG0_9PSED</name>
<evidence type="ECO:0000313" key="1">
    <source>
        <dbReference type="EMBL" id="MBV4519687.1"/>
    </source>
</evidence>
<evidence type="ECO:0000313" key="2">
    <source>
        <dbReference type="Proteomes" id="UP001049200"/>
    </source>
</evidence>
<dbReference type="Proteomes" id="UP001049200">
    <property type="component" value="Unassembled WGS sequence"/>
</dbReference>